<keyword evidence="1" id="KW-0175">Coiled coil</keyword>
<feature type="coiled-coil region" evidence="1">
    <location>
        <begin position="1105"/>
        <end position="1132"/>
    </location>
</feature>
<dbReference type="Pfam" id="PF13555">
    <property type="entry name" value="AAA_29"/>
    <property type="match status" value="1"/>
</dbReference>
<dbReference type="Proteomes" id="UP000476411">
    <property type="component" value="Chromosome"/>
</dbReference>
<dbReference type="Pfam" id="PF13558">
    <property type="entry name" value="SbcC_Walker_B"/>
    <property type="match status" value="1"/>
</dbReference>
<dbReference type="Gene3D" id="3.40.50.300">
    <property type="entry name" value="P-loop containing nucleotide triphosphate hydrolases"/>
    <property type="match status" value="1"/>
</dbReference>
<dbReference type="EMBL" id="CP048113">
    <property type="protein sequence ID" value="QHS60476.1"/>
    <property type="molecule type" value="Genomic_DNA"/>
</dbReference>
<protein>
    <submittedName>
        <fullName evidence="2">ATP-dependent exonuclease SbcCD, C subunit-like protein</fullName>
    </submittedName>
</protein>
<dbReference type="InterPro" id="IPR027417">
    <property type="entry name" value="P-loop_NTPase"/>
</dbReference>
<evidence type="ECO:0000313" key="2">
    <source>
        <dbReference type="EMBL" id="QHS60476.1"/>
    </source>
</evidence>
<reference evidence="2 3" key="1">
    <citation type="submission" date="2020-01" db="EMBL/GenBank/DDBJ databases">
        <title>Complete genome sequence of Chitinophaga sp. H33E-04 isolated from quinoa roots.</title>
        <authorList>
            <person name="Weon H.-Y."/>
            <person name="Lee S.A."/>
        </authorList>
    </citation>
    <scope>NUCLEOTIDE SEQUENCE [LARGE SCALE GENOMIC DNA]</scope>
    <source>
        <strain evidence="2 3">H33E-04</strain>
    </source>
</reference>
<keyword evidence="2" id="KW-0540">Nuclease</keyword>
<gene>
    <name evidence="2" type="ORF">GWR21_13010</name>
</gene>
<dbReference type="CDD" id="cd00267">
    <property type="entry name" value="ABC_ATPase"/>
    <property type="match status" value="1"/>
</dbReference>
<dbReference type="SUPFAM" id="SSF52540">
    <property type="entry name" value="P-loop containing nucleoside triphosphate hydrolases"/>
    <property type="match status" value="2"/>
</dbReference>
<dbReference type="RefSeq" id="WP_162332166.1">
    <property type="nucleotide sequence ID" value="NZ_CP048113.1"/>
</dbReference>
<keyword evidence="2" id="KW-0269">Exonuclease</keyword>
<feature type="coiled-coil region" evidence="1">
    <location>
        <begin position="636"/>
        <end position="680"/>
    </location>
</feature>
<organism evidence="2 3">
    <name type="scientific">Chitinophaga agri</name>
    <dbReference type="NCBI Taxonomy" id="2703787"/>
    <lineage>
        <taxon>Bacteria</taxon>
        <taxon>Pseudomonadati</taxon>
        <taxon>Bacteroidota</taxon>
        <taxon>Chitinophagia</taxon>
        <taxon>Chitinophagales</taxon>
        <taxon>Chitinophagaceae</taxon>
        <taxon>Chitinophaga</taxon>
    </lineage>
</organism>
<dbReference type="AlphaFoldDB" id="A0A6B9ZEG6"/>
<evidence type="ECO:0000256" key="1">
    <source>
        <dbReference type="SAM" id="Coils"/>
    </source>
</evidence>
<feature type="coiled-coil region" evidence="1">
    <location>
        <begin position="705"/>
        <end position="735"/>
    </location>
</feature>
<dbReference type="KEGG" id="chih:GWR21_13010"/>
<keyword evidence="2" id="KW-0378">Hydrolase</keyword>
<keyword evidence="3" id="KW-1185">Reference proteome</keyword>
<proteinExistence type="predicted"/>
<dbReference type="GO" id="GO:0004527">
    <property type="term" value="F:exonuclease activity"/>
    <property type="evidence" value="ECO:0007669"/>
    <property type="project" value="UniProtKB-KW"/>
</dbReference>
<evidence type="ECO:0000313" key="3">
    <source>
        <dbReference type="Proteomes" id="UP000476411"/>
    </source>
</evidence>
<feature type="coiled-coil region" evidence="1">
    <location>
        <begin position="305"/>
        <end position="375"/>
    </location>
</feature>
<accession>A0A6B9ZEG6</accession>
<name>A0A6B9ZEG6_9BACT</name>
<sequence length="1132" mass="132246">MELSGDNNINIDVQAGFRLQYLEVFNWGTFNQVRWSIHPNGHNALLTGDIGSGKSTLVDALTCLLVPHNKITFNKAAGAESRERNLLSYVKGEYKKEKQEITQTAKRIYLRPGYDTYTVVIGSFHNEGYQEYVCLAQFFWVGKDNKVEKLLIISTVPLTIKEHFSNFVDVNELRKRLRNIKGVQLFNDNFSQYSEQFRRMFGMNSEKAIDLFYQTVSMKSVSSLTDFVREQMLERTDVKEQIATLLKRFDDLTKAHTAVVNAREQYQILKPLVENSIEFGKVWSDIESLEAMLEVMPAWFAAKKIALLEEAIEKATQEVEKEQRRYLSVQNEERALEDKKQAIIQDIGNNGGRRIEQIEEEIKRHSNDSEQKQREYNDYNQFSSLCGLPAVTYEKDFEQNLNKATELEEACTKQESVLRNTRDDLVIEQRDLKVNLQLEKEELQSLKERQNQIPAWLVDFRTQLCEDLRIEESDLPFLGELVKVKEDESAWEGAVEKLLRDAGISLLVPGIHYRSVGKYVNDNVLKRADGRGMKLTYLEADKRNISQSNRMPDADSIFYKIDIKPETDFYEWIEQYIQRTFGEFLCVEVDSLQHVSYGITKQGLIKSGRIRHTKDDRHSINDRRNYVLGWSNVEKLKALEHAIAELNIIIQDLGREISRVEQEEEENKKLKKALAVLLSKTDYSRINWQYHAGKIDELKKEQYDLLNNNDLLKHLQEQRKEVEHKLKEMRDQEVEISKLIGGKETEIRNYRAQHADASLRITEVNESDQQQWFPVIDEKMAERNLTLKGIDNRMEEFRKEYIGEQGELKRLRSRQGGLRSAIENKMRQIKDHSKAEYSELPDHIDARGEYMGKFEQLQKEDLKRHEERFKEELNKNTINSIAVFDAQLEKHEKEIKQKIKLINQHLHEIVYNASQDTFITILIDPANNKDIRMFREDLKKCFTHSLSDNTELYTEGKFEQVKRILDRFASMENSNKEWTNTVTDVRHWFEFNASERFRADNAEKEFYEGSGGKSGGQKEKLAYTILASALAYQFGLQFGESKSRSFRFVVIDEAFGRGSDESTRYGMELFKKLNLQLLIVTPLQKIHVIESHVNSFHFVSNRDGNNSQVRNLTKLEYEAEKQKRQLVNIQKN</sequence>